<accession>A8ME31</accession>
<proteinExistence type="inferred from homology"/>
<feature type="domain" description="ABC transporter" evidence="5">
    <location>
        <begin position="2"/>
        <end position="232"/>
    </location>
</feature>
<evidence type="ECO:0000256" key="1">
    <source>
        <dbReference type="ARBA" id="ARBA00005417"/>
    </source>
</evidence>
<protein>
    <submittedName>
        <fullName evidence="6">ABC transporter related</fullName>
    </submittedName>
</protein>
<gene>
    <name evidence="6" type="ordered locus">Cmaq_1210</name>
</gene>
<evidence type="ECO:0000256" key="3">
    <source>
        <dbReference type="ARBA" id="ARBA00022741"/>
    </source>
</evidence>
<dbReference type="Pfam" id="PF00005">
    <property type="entry name" value="ABC_tran"/>
    <property type="match status" value="1"/>
</dbReference>
<dbReference type="PANTHER" id="PTHR42711">
    <property type="entry name" value="ABC TRANSPORTER ATP-BINDING PROTEIN"/>
    <property type="match status" value="1"/>
</dbReference>
<dbReference type="EMBL" id="CP000852">
    <property type="protein sequence ID" value="ABW02037.1"/>
    <property type="molecule type" value="Genomic_DNA"/>
</dbReference>
<keyword evidence="2" id="KW-0813">Transport</keyword>
<evidence type="ECO:0000259" key="5">
    <source>
        <dbReference type="PROSITE" id="PS50893"/>
    </source>
</evidence>
<evidence type="ECO:0000256" key="4">
    <source>
        <dbReference type="ARBA" id="ARBA00022840"/>
    </source>
</evidence>
<evidence type="ECO:0000313" key="7">
    <source>
        <dbReference type="Proteomes" id="UP000001137"/>
    </source>
</evidence>
<evidence type="ECO:0000313" key="6">
    <source>
        <dbReference type="EMBL" id="ABW02037.1"/>
    </source>
</evidence>
<dbReference type="SMART" id="SM00382">
    <property type="entry name" value="AAA"/>
    <property type="match status" value="1"/>
</dbReference>
<dbReference type="STRING" id="397948.Cmaq_1210"/>
<dbReference type="InterPro" id="IPR050763">
    <property type="entry name" value="ABC_transporter_ATP-binding"/>
</dbReference>
<dbReference type="InterPro" id="IPR003593">
    <property type="entry name" value="AAA+_ATPase"/>
</dbReference>
<dbReference type="GO" id="GO:0016887">
    <property type="term" value="F:ATP hydrolysis activity"/>
    <property type="evidence" value="ECO:0007669"/>
    <property type="project" value="InterPro"/>
</dbReference>
<dbReference type="PROSITE" id="PS50893">
    <property type="entry name" value="ABC_TRANSPORTER_2"/>
    <property type="match status" value="1"/>
</dbReference>
<dbReference type="InterPro" id="IPR027417">
    <property type="entry name" value="P-loop_NTPase"/>
</dbReference>
<dbReference type="eggNOG" id="arCOG00194">
    <property type="taxonomic scope" value="Archaea"/>
</dbReference>
<dbReference type="AlphaFoldDB" id="A8ME31"/>
<reference evidence="6" key="1">
    <citation type="submission" date="2007-10" db="EMBL/GenBank/DDBJ databases">
        <title>Complete sequence of Caldivirga maquilingensis IC-167.</title>
        <authorList>
            <consortium name="US DOE Joint Genome Institute"/>
            <person name="Copeland A."/>
            <person name="Lucas S."/>
            <person name="Lapidus A."/>
            <person name="Barry K."/>
            <person name="Glavina del Rio T."/>
            <person name="Dalin E."/>
            <person name="Tice H."/>
            <person name="Pitluck S."/>
            <person name="Saunders E."/>
            <person name="Brettin T."/>
            <person name="Bruce D."/>
            <person name="Detter J.C."/>
            <person name="Han C."/>
            <person name="Schmutz J."/>
            <person name="Larimer F."/>
            <person name="Land M."/>
            <person name="Hauser L."/>
            <person name="Kyrpides N."/>
            <person name="Ivanova N."/>
            <person name="Biddle J.F."/>
            <person name="Zhang Z."/>
            <person name="Fitz-Gibbon S.T."/>
            <person name="Lowe T.M."/>
            <person name="Saltikov C."/>
            <person name="House C.H."/>
            <person name="Richardson P."/>
        </authorList>
    </citation>
    <scope>NUCLEOTIDE SEQUENCE [LARGE SCALE GENOMIC DNA]</scope>
    <source>
        <strain evidence="6">IC-167</strain>
    </source>
</reference>
<name>A8ME31_CALMQ</name>
<sequence>MIKAEGLGKTYDGVKWALRNIDLSVNRGKVVTLLGPNGAGKTTLVRILTTELEPTTGKLTILGEDALRNPERVRPRIASIPQEAKPIYFVTPYELVFSYLVFRGFSINDAKVEARRALEELDLWNVRNKIMNNLSGGYKRRALVAMALASNAELVFMDEPTTGLDVFSRRSVWDALARLKGNSTVILTTHYIEEAEFLSDEVFIMNNGVVVSRGTVSELLNKVNGEYVVEVYGISKPIFEGYSYVKLNNRYLVYVDTSEDSSLIASECARMGGKALMRRKTLEDVVIRLIGGWYEDESSGDLDSD</sequence>
<dbReference type="InterPro" id="IPR003439">
    <property type="entry name" value="ABC_transporter-like_ATP-bd"/>
</dbReference>
<keyword evidence="3" id="KW-0547">Nucleotide-binding</keyword>
<organism evidence="6 7">
    <name type="scientific">Caldivirga maquilingensis (strain ATCC 700844 / DSM 13496 / JCM 10307 / IC-167)</name>
    <dbReference type="NCBI Taxonomy" id="397948"/>
    <lineage>
        <taxon>Archaea</taxon>
        <taxon>Thermoproteota</taxon>
        <taxon>Thermoprotei</taxon>
        <taxon>Thermoproteales</taxon>
        <taxon>Thermoproteaceae</taxon>
        <taxon>Caldivirga</taxon>
    </lineage>
</organism>
<dbReference type="RefSeq" id="WP_012186256.1">
    <property type="nucleotide sequence ID" value="NC_009954.1"/>
</dbReference>
<dbReference type="OrthoDB" id="87732at2157"/>
<dbReference type="GO" id="GO:0005524">
    <property type="term" value="F:ATP binding"/>
    <property type="evidence" value="ECO:0007669"/>
    <property type="project" value="UniProtKB-KW"/>
</dbReference>
<dbReference type="HOGENOM" id="CLU_000604_1_2_2"/>
<dbReference type="KEGG" id="cma:Cmaq_1210"/>
<dbReference type="SUPFAM" id="SSF52540">
    <property type="entry name" value="P-loop containing nucleoside triphosphate hydrolases"/>
    <property type="match status" value="1"/>
</dbReference>
<comment type="similarity">
    <text evidence="1">Belongs to the ABC transporter superfamily.</text>
</comment>
<dbReference type="Proteomes" id="UP000001137">
    <property type="component" value="Chromosome"/>
</dbReference>
<dbReference type="PANTHER" id="PTHR42711:SF5">
    <property type="entry name" value="ABC TRANSPORTER ATP-BINDING PROTEIN NATA"/>
    <property type="match status" value="1"/>
</dbReference>
<dbReference type="Gene3D" id="3.40.50.300">
    <property type="entry name" value="P-loop containing nucleotide triphosphate hydrolases"/>
    <property type="match status" value="1"/>
</dbReference>
<keyword evidence="4" id="KW-0067">ATP-binding</keyword>
<evidence type="ECO:0000256" key="2">
    <source>
        <dbReference type="ARBA" id="ARBA00022448"/>
    </source>
</evidence>
<keyword evidence="7" id="KW-1185">Reference proteome</keyword>
<dbReference type="GeneID" id="5709128"/>